<dbReference type="Pfam" id="PF00990">
    <property type="entry name" value="GGDEF"/>
    <property type="match status" value="1"/>
</dbReference>
<gene>
    <name evidence="4" type="ORF">ACFOSS_06735</name>
</gene>
<dbReference type="PANTHER" id="PTHR33121">
    <property type="entry name" value="CYCLIC DI-GMP PHOSPHODIESTERASE PDEF"/>
    <property type="match status" value="1"/>
</dbReference>
<evidence type="ECO:0000313" key="4">
    <source>
        <dbReference type="EMBL" id="MFC3913160.1"/>
    </source>
</evidence>
<reference evidence="5" key="1">
    <citation type="journal article" date="2019" name="Int. J. Syst. Evol. Microbiol.">
        <title>The Global Catalogue of Microorganisms (GCM) 10K type strain sequencing project: providing services to taxonomists for standard genome sequencing and annotation.</title>
        <authorList>
            <consortium name="The Broad Institute Genomics Platform"/>
            <consortium name="The Broad Institute Genome Sequencing Center for Infectious Disease"/>
            <person name="Wu L."/>
            <person name="Ma J."/>
        </authorList>
    </citation>
    <scope>NUCLEOTIDE SEQUENCE [LARGE SCALE GENOMIC DNA]</scope>
    <source>
        <strain evidence="5">CCUG 54939</strain>
    </source>
</reference>
<dbReference type="EMBL" id="JBHSAF010000006">
    <property type="protein sequence ID" value="MFC3913160.1"/>
    <property type="molecule type" value="Genomic_DNA"/>
</dbReference>
<evidence type="ECO:0000313" key="5">
    <source>
        <dbReference type="Proteomes" id="UP001595692"/>
    </source>
</evidence>
<name>A0ABV8CMD5_9GAMM</name>
<accession>A0ABV8CMD5</accession>
<dbReference type="SUPFAM" id="SSF55073">
    <property type="entry name" value="Nucleotide cyclase"/>
    <property type="match status" value="1"/>
</dbReference>
<evidence type="ECO:0000259" key="1">
    <source>
        <dbReference type="PROSITE" id="PS50883"/>
    </source>
</evidence>
<dbReference type="InterPro" id="IPR003660">
    <property type="entry name" value="HAMP_dom"/>
</dbReference>
<dbReference type="SMART" id="SM00267">
    <property type="entry name" value="GGDEF"/>
    <property type="match status" value="1"/>
</dbReference>
<dbReference type="Gene3D" id="3.30.70.270">
    <property type="match status" value="1"/>
</dbReference>
<dbReference type="Gene3D" id="6.10.340.10">
    <property type="match status" value="1"/>
</dbReference>
<dbReference type="PROSITE" id="PS50885">
    <property type="entry name" value="HAMP"/>
    <property type="match status" value="1"/>
</dbReference>
<dbReference type="InterPro" id="IPR001633">
    <property type="entry name" value="EAL_dom"/>
</dbReference>
<feature type="domain" description="HAMP" evidence="2">
    <location>
        <begin position="307"/>
        <end position="359"/>
    </location>
</feature>
<dbReference type="InterPro" id="IPR029787">
    <property type="entry name" value="Nucleotide_cyclase"/>
</dbReference>
<evidence type="ECO:0000259" key="2">
    <source>
        <dbReference type="PROSITE" id="PS50885"/>
    </source>
</evidence>
<dbReference type="CDD" id="cd01949">
    <property type="entry name" value="GGDEF"/>
    <property type="match status" value="1"/>
</dbReference>
<dbReference type="PANTHER" id="PTHR33121:SF70">
    <property type="entry name" value="SIGNALING PROTEIN YKOW"/>
    <property type="match status" value="1"/>
</dbReference>
<dbReference type="InterPro" id="IPR043128">
    <property type="entry name" value="Rev_trsase/Diguanyl_cyclase"/>
</dbReference>
<evidence type="ECO:0000259" key="3">
    <source>
        <dbReference type="PROSITE" id="PS50887"/>
    </source>
</evidence>
<dbReference type="NCBIfam" id="TIGR00254">
    <property type="entry name" value="GGDEF"/>
    <property type="match status" value="1"/>
</dbReference>
<dbReference type="PROSITE" id="PS50883">
    <property type="entry name" value="EAL"/>
    <property type="match status" value="1"/>
</dbReference>
<dbReference type="SUPFAM" id="SSF141868">
    <property type="entry name" value="EAL domain-like"/>
    <property type="match status" value="1"/>
</dbReference>
<feature type="domain" description="GGDEF" evidence="3">
    <location>
        <begin position="395"/>
        <end position="537"/>
    </location>
</feature>
<organism evidence="4 5">
    <name type="scientific">Pseudaeromonas sharmana</name>
    <dbReference type="NCBI Taxonomy" id="328412"/>
    <lineage>
        <taxon>Bacteria</taxon>
        <taxon>Pseudomonadati</taxon>
        <taxon>Pseudomonadota</taxon>
        <taxon>Gammaproteobacteria</taxon>
        <taxon>Aeromonadales</taxon>
        <taxon>Aeromonadaceae</taxon>
        <taxon>Pseudaeromonas</taxon>
    </lineage>
</organism>
<dbReference type="InterPro" id="IPR035919">
    <property type="entry name" value="EAL_sf"/>
</dbReference>
<dbReference type="Proteomes" id="UP001595692">
    <property type="component" value="Unassembled WGS sequence"/>
</dbReference>
<dbReference type="CDD" id="cd01948">
    <property type="entry name" value="EAL"/>
    <property type="match status" value="1"/>
</dbReference>
<dbReference type="SMART" id="SM00052">
    <property type="entry name" value="EAL"/>
    <property type="match status" value="1"/>
</dbReference>
<dbReference type="InterPro" id="IPR000160">
    <property type="entry name" value="GGDEF_dom"/>
</dbReference>
<dbReference type="Gene3D" id="3.20.20.450">
    <property type="entry name" value="EAL domain"/>
    <property type="match status" value="1"/>
</dbReference>
<dbReference type="Pfam" id="PF00563">
    <property type="entry name" value="EAL"/>
    <property type="match status" value="1"/>
</dbReference>
<feature type="domain" description="EAL" evidence="1">
    <location>
        <begin position="546"/>
        <end position="797"/>
    </location>
</feature>
<comment type="caution">
    <text evidence="4">The sequence shown here is derived from an EMBL/GenBank/DDBJ whole genome shotgun (WGS) entry which is preliminary data.</text>
</comment>
<dbReference type="InterPro" id="IPR050706">
    <property type="entry name" value="Cyclic-di-GMP_PDE-like"/>
</dbReference>
<proteinExistence type="predicted"/>
<keyword evidence="5" id="KW-1185">Reference proteome</keyword>
<protein>
    <submittedName>
        <fullName evidence="4">EAL domain-containing protein</fullName>
    </submittedName>
</protein>
<dbReference type="PROSITE" id="PS50887">
    <property type="entry name" value="GGDEF"/>
    <property type="match status" value="1"/>
</dbReference>
<sequence>MKKITTKLVIMLLPIALLPLLMFGFYSLSTVHQLVSEKIELQNQSLKEAIQSNIKSTLEAGKAQLEFLPQAQILNRYLSMVSNEEKNQYIAPMVQLLFHQAMMSNKNIQQIVLTNQLDYEEIQVGDGINPFSQRTDSNQTFLKKMKAQGENEYNQLIKSTETNQYVYKQGITFQHHNPELLISDTTKQEKYSLIITSTLKSLSEFIKQQEEQLNYKIVLYQNEDQTSIEPRYSPLDLKKLLGTDKLRLDGLQYQISDYLVTPKISMLILIPEQIVQAQISDTQTTLLVLIAASALMLSILTNWLANRLIASPINDLSKLIHQVTDQKIHHIPLVAPHNEISELRNQFAIMVSRLEASQTELEHSIYIDPLTGLYNRSAFINFLQKKVFTAKQENGSFFITQLKLHNLSGINNTFGSKIGDKALQAISKILSDLIKKAHHDKNSLCTLARIGSDEFCFVLPSHDKFNPVSAPQLCEQLARRLKRPVLVGDYELRLKFSAGIVSYPEAGSRVEDLLQSANQARHQASRYSGNYWYLLDGVIAARLREDKWLESELGSAIAQQQLRVVFQPQYSLKKQLAIGAEVLLRWHHPEYGSIPPDRFIPIAEHSAQILDIDLWVLEQACRCQAKLQASGFDRFHLAVNASATELSNPHYPQQVAKLLDKYHLDPTYFGIEITETALVELDDVARDMVITLKKVGVEIALDDFGTGYTSLNHLVALPLDMLKIDRTYTAQLEDNPKLVDSILQLAEAFGLRVIAEGVETKEQLHHLMAKGCDQAQGYLLSRPITEDALMNLLCGTPDPTPWQSEFSDTNLAALPRSSGQHIVTSADYRPTSGT</sequence>
<dbReference type="RefSeq" id="WP_377151415.1">
    <property type="nucleotide sequence ID" value="NZ_JBHSAF010000006.1"/>
</dbReference>